<organism evidence="1 2">
    <name type="scientific">Anoxybacterium hadale</name>
    <dbReference type="NCBI Taxonomy" id="3408580"/>
    <lineage>
        <taxon>Bacteria</taxon>
        <taxon>Bacillati</taxon>
        <taxon>Bacillota</taxon>
        <taxon>Clostridia</taxon>
        <taxon>Peptostreptococcales</taxon>
        <taxon>Anaerovoracaceae</taxon>
        <taxon>Anoxybacterium</taxon>
    </lineage>
</organism>
<dbReference type="EMBL" id="CP042469">
    <property type="protein sequence ID" value="QOX62854.1"/>
    <property type="molecule type" value="Genomic_DNA"/>
</dbReference>
<gene>
    <name evidence="1" type="ORF">FRZ06_05610</name>
</gene>
<name>A0ACD1A8W3_9FIRM</name>
<reference evidence="1" key="1">
    <citation type="submission" date="2019-08" db="EMBL/GenBank/DDBJ databases">
        <title>Genome sequence of Clostridiales bacterium MT110.</title>
        <authorList>
            <person name="Cao J."/>
        </authorList>
    </citation>
    <scope>NUCLEOTIDE SEQUENCE</scope>
    <source>
        <strain evidence="1">MT110</strain>
    </source>
</reference>
<proteinExistence type="predicted"/>
<dbReference type="Proteomes" id="UP000594014">
    <property type="component" value="Chromosome"/>
</dbReference>
<accession>A0ACD1A8W3</accession>
<protein>
    <submittedName>
        <fullName evidence="1">EamA family transporter</fullName>
    </submittedName>
</protein>
<evidence type="ECO:0000313" key="2">
    <source>
        <dbReference type="Proteomes" id="UP000594014"/>
    </source>
</evidence>
<keyword evidence="2" id="KW-1185">Reference proteome</keyword>
<evidence type="ECO:0000313" key="1">
    <source>
        <dbReference type="EMBL" id="QOX62854.1"/>
    </source>
</evidence>
<sequence>MTKRDLGLALSVVTLWGANFTVIKLGLSGVPPMLLVALRYILAALPAVFFVKPPPLRWHTIAAYGLTVGVGQFACLFFAMSKGMPAGVASVVLQSQVFFTLFFAAILLKESIKGSQMIGLAVAAFGLFLIGGNGGDGGTFASIPKVSFLLTVLAAAFWGLSNIIVRFADRQCASRGEKLDMLSLVVWSSFVPPIPLIGFALLLDPPSTLLNAVFHLSKISIFSIFYLAFCATLFGYYFWSTLLAKYPAAKVAPLSLMVPVTGLITAQLVLGEALTRAQWFGCATILIGLLIANSAEFFITRIRRRIKQQTENDLERG</sequence>